<protein>
    <submittedName>
        <fullName evidence="7">LysE family translocator</fullName>
    </submittedName>
</protein>
<keyword evidence="2" id="KW-1003">Cell membrane</keyword>
<dbReference type="PANTHER" id="PTHR30086">
    <property type="entry name" value="ARGININE EXPORTER PROTEIN ARGO"/>
    <property type="match status" value="1"/>
</dbReference>
<dbReference type="OrthoDB" id="9804822at2"/>
<evidence type="ECO:0000256" key="3">
    <source>
        <dbReference type="ARBA" id="ARBA00022692"/>
    </source>
</evidence>
<dbReference type="InterPro" id="IPR001123">
    <property type="entry name" value="LeuE-type"/>
</dbReference>
<proteinExistence type="predicted"/>
<comment type="caution">
    <text evidence="7">The sequence shown here is derived from an EMBL/GenBank/DDBJ whole genome shotgun (WGS) entry which is preliminary data.</text>
</comment>
<organism evidence="7 8">
    <name type="scientific">Pseudomonas cavernicola</name>
    <dbReference type="NCBI Taxonomy" id="2320866"/>
    <lineage>
        <taxon>Bacteria</taxon>
        <taxon>Pseudomonadati</taxon>
        <taxon>Pseudomonadota</taxon>
        <taxon>Gammaproteobacteria</taxon>
        <taxon>Pseudomonadales</taxon>
        <taxon>Pseudomonadaceae</taxon>
        <taxon>Pseudomonas</taxon>
    </lineage>
</organism>
<evidence type="ECO:0000256" key="2">
    <source>
        <dbReference type="ARBA" id="ARBA00022475"/>
    </source>
</evidence>
<dbReference type="RefSeq" id="WP_119955854.1">
    <property type="nucleotide sequence ID" value="NZ_QYUR01000006.1"/>
</dbReference>
<feature type="transmembrane region" description="Helical" evidence="6">
    <location>
        <begin position="144"/>
        <end position="173"/>
    </location>
</feature>
<dbReference type="EMBL" id="QYUR01000006">
    <property type="protein sequence ID" value="RJG10169.1"/>
    <property type="molecule type" value="Genomic_DNA"/>
</dbReference>
<dbReference type="Pfam" id="PF01810">
    <property type="entry name" value="LysE"/>
    <property type="match status" value="1"/>
</dbReference>
<dbReference type="AlphaFoldDB" id="A0A418XCD9"/>
<dbReference type="GO" id="GO:0015171">
    <property type="term" value="F:amino acid transmembrane transporter activity"/>
    <property type="evidence" value="ECO:0007669"/>
    <property type="project" value="TreeGrafter"/>
</dbReference>
<keyword evidence="8" id="KW-1185">Reference proteome</keyword>
<evidence type="ECO:0000313" key="7">
    <source>
        <dbReference type="EMBL" id="RJG10169.1"/>
    </source>
</evidence>
<feature type="transmembrane region" description="Helical" evidence="6">
    <location>
        <begin position="56"/>
        <end position="85"/>
    </location>
</feature>
<evidence type="ECO:0000256" key="4">
    <source>
        <dbReference type="ARBA" id="ARBA00022989"/>
    </source>
</evidence>
<accession>A0A418XCD9</accession>
<feature type="transmembrane region" description="Helical" evidence="6">
    <location>
        <begin position="185"/>
        <end position="203"/>
    </location>
</feature>
<dbReference type="Proteomes" id="UP000284021">
    <property type="component" value="Unassembled WGS sequence"/>
</dbReference>
<keyword evidence="5 6" id="KW-0472">Membrane</keyword>
<keyword evidence="4 6" id="KW-1133">Transmembrane helix</keyword>
<keyword evidence="3 6" id="KW-0812">Transmembrane</keyword>
<evidence type="ECO:0000256" key="1">
    <source>
        <dbReference type="ARBA" id="ARBA00004651"/>
    </source>
</evidence>
<name>A0A418XCD9_9PSED</name>
<comment type="subcellular location">
    <subcellularLocation>
        <location evidence="1">Cell membrane</location>
        <topology evidence="1">Multi-pass membrane protein</topology>
    </subcellularLocation>
</comment>
<gene>
    <name evidence="7" type="ORF">D3879_19260</name>
</gene>
<dbReference type="PIRSF" id="PIRSF006324">
    <property type="entry name" value="LeuE"/>
    <property type="match status" value="1"/>
</dbReference>
<sequence>MDLAAWALFIPACFALNMAPGPNNLLSLNNAARQGLRIACTAGLGRLLAFSGMLTLAASGLALVLQASAMLFLAIKLLGAAYLFWLAVQLWRATPAALENAADSPQLSLWRLTRQEFWVAAGNPKAILIFTAFLPQFVNPQQPVAAQFAALGVAFLLLEWLAIGLYSLAGLHLGRLLAGPRARRLFNRGCAALLGSAGLGLLLSRRPA</sequence>
<dbReference type="GO" id="GO:0005886">
    <property type="term" value="C:plasma membrane"/>
    <property type="evidence" value="ECO:0007669"/>
    <property type="project" value="UniProtKB-SubCell"/>
</dbReference>
<reference evidence="7 8" key="1">
    <citation type="submission" date="2018-09" db="EMBL/GenBank/DDBJ databases">
        <authorList>
            <person name="Zhu H."/>
        </authorList>
    </citation>
    <scope>NUCLEOTIDE SEQUENCE [LARGE SCALE GENOMIC DNA]</scope>
    <source>
        <strain evidence="7 8">K1S02-6</strain>
    </source>
</reference>
<feature type="transmembrane region" description="Helical" evidence="6">
    <location>
        <begin position="117"/>
        <end position="138"/>
    </location>
</feature>
<evidence type="ECO:0000256" key="5">
    <source>
        <dbReference type="ARBA" id="ARBA00023136"/>
    </source>
</evidence>
<evidence type="ECO:0000256" key="6">
    <source>
        <dbReference type="SAM" id="Phobius"/>
    </source>
</evidence>
<evidence type="ECO:0000313" key="8">
    <source>
        <dbReference type="Proteomes" id="UP000284021"/>
    </source>
</evidence>
<dbReference type="PANTHER" id="PTHR30086:SF20">
    <property type="entry name" value="ARGININE EXPORTER PROTEIN ARGO-RELATED"/>
    <property type="match status" value="1"/>
</dbReference>